<dbReference type="SUPFAM" id="SSF161084">
    <property type="entry name" value="MAPEG domain-like"/>
    <property type="match status" value="1"/>
</dbReference>
<name>A0ABV7XIP6_9GAMM</name>
<evidence type="ECO:0000256" key="4">
    <source>
        <dbReference type="ARBA" id="ARBA00023136"/>
    </source>
</evidence>
<dbReference type="PANTHER" id="PTHR35371">
    <property type="entry name" value="INNER MEMBRANE PROTEIN"/>
    <property type="match status" value="1"/>
</dbReference>
<dbReference type="Proteomes" id="UP001595705">
    <property type="component" value="Unassembled WGS sequence"/>
</dbReference>
<evidence type="ECO:0000313" key="6">
    <source>
        <dbReference type="EMBL" id="MFC3715996.1"/>
    </source>
</evidence>
<evidence type="ECO:0000256" key="3">
    <source>
        <dbReference type="ARBA" id="ARBA00022989"/>
    </source>
</evidence>
<dbReference type="EMBL" id="JBHRYA010000007">
    <property type="protein sequence ID" value="MFC3715996.1"/>
    <property type="molecule type" value="Genomic_DNA"/>
</dbReference>
<keyword evidence="7" id="KW-1185">Reference proteome</keyword>
<protein>
    <submittedName>
        <fullName evidence="6">MAPEG family protein</fullName>
    </submittedName>
</protein>
<evidence type="ECO:0000256" key="1">
    <source>
        <dbReference type="ARBA" id="ARBA00004370"/>
    </source>
</evidence>
<evidence type="ECO:0000313" key="7">
    <source>
        <dbReference type="Proteomes" id="UP001595705"/>
    </source>
</evidence>
<dbReference type="Pfam" id="PF01124">
    <property type="entry name" value="MAPEG"/>
    <property type="match status" value="1"/>
</dbReference>
<feature type="transmembrane region" description="Helical" evidence="5">
    <location>
        <begin position="106"/>
        <end position="127"/>
    </location>
</feature>
<dbReference type="Gene3D" id="1.20.120.550">
    <property type="entry name" value="Membrane associated eicosanoid/glutathione metabolism-like domain"/>
    <property type="match status" value="1"/>
</dbReference>
<dbReference type="InterPro" id="IPR023352">
    <property type="entry name" value="MAPEG-like_dom_sf"/>
</dbReference>
<proteinExistence type="predicted"/>
<organism evidence="6 7">
    <name type="scientific">Luteimonas soli</name>
    <dbReference type="NCBI Taxonomy" id="1648966"/>
    <lineage>
        <taxon>Bacteria</taxon>
        <taxon>Pseudomonadati</taxon>
        <taxon>Pseudomonadota</taxon>
        <taxon>Gammaproteobacteria</taxon>
        <taxon>Lysobacterales</taxon>
        <taxon>Lysobacteraceae</taxon>
        <taxon>Luteimonas</taxon>
    </lineage>
</organism>
<feature type="transmembrane region" description="Helical" evidence="5">
    <location>
        <begin position="78"/>
        <end position="99"/>
    </location>
</feature>
<dbReference type="RefSeq" id="WP_386743123.1">
    <property type="nucleotide sequence ID" value="NZ_JBHRYA010000007.1"/>
</dbReference>
<gene>
    <name evidence="6" type="ORF">ACFONC_07525</name>
</gene>
<evidence type="ECO:0000256" key="2">
    <source>
        <dbReference type="ARBA" id="ARBA00022692"/>
    </source>
</evidence>
<reference evidence="7" key="1">
    <citation type="journal article" date="2019" name="Int. J. Syst. Evol. Microbiol.">
        <title>The Global Catalogue of Microorganisms (GCM) 10K type strain sequencing project: providing services to taxonomists for standard genome sequencing and annotation.</title>
        <authorList>
            <consortium name="The Broad Institute Genomics Platform"/>
            <consortium name="The Broad Institute Genome Sequencing Center for Infectious Disease"/>
            <person name="Wu L."/>
            <person name="Ma J."/>
        </authorList>
    </citation>
    <scope>NUCLEOTIDE SEQUENCE [LARGE SCALE GENOMIC DNA]</scope>
    <source>
        <strain evidence="7">KCTC 42441</strain>
    </source>
</reference>
<comment type="caution">
    <text evidence="6">The sequence shown here is derived from an EMBL/GenBank/DDBJ whole genome shotgun (WGS) entry which is preliminary data.</text>
</comment>
<dbReference type="PANTHER" id="PTHR35371:SF1">
    <property type="entry name" value="BLR7753 PROTEIN"/>
    <property type="match status" value="1"/>
</dbReference>
<keyword evidence="3 5" id="KW-1133">Transmembrane helix</keyword>
<dbReference type="InterPro" id="IPR001129">
    <property type="entry name" value="Membr-assoc_MAPEG"/>
</dbReference>
<comment type="subcellular location">
    <subcellularLocation>
        <location evidence="1">Membrane</location>
    </subcellularLocation>
</comment>
<accession>A0ABV7XIP6</accession>
<keyword evidence="2 5" id="KW-0812">Transmembrane</keyword>
<evidence type="ECO:0000256" key="5">
    <source>
        <dbReference type="SAM" id="Phobius"/>
    </source>
</evidence>
<sequence>MSIAYWCILVAALLPYVWAFIAKRGPRYDNHDPRGWLAKQDDPRARRANAAHLNAFEAFAPFAAAVLMAQAAGVDPTLVATQALIFVGLRVLHGIFYVTDLHLMRTFAWTAGFACVLWMMVAAALQVGG</sequence>
<keyword evidence="4 5" id="KW-0472">Membrane</keyword>